<evidence type="ECO:0000313" key="2">
    <source>
        <dbReference type="Proteomes" id="UP000199657"/>
    </source>
</evidence>
<keyword evidence="1" id="KW-0808">Transferase</keyword>
<protein>
    <submittedName>
        <fullName evidence="1">Putative rRNA methylase</fullName>
    </submittedName>
</protein>
<dbReference type="Pfam" id="PF06962">
    <property type="entry name" value="rRNA_methylase"/>
    <property type="match status" value="1"/>
</dbReference>
<dbReference type="SUPFAM" id="SSF53335">
    <property type="entry name" value="S-adenosyl-L-methionine-dependent methyltransferases"/>
    <property type="match status" value="1"/>
</dbReference>
<evidence type="ECO:0000313" key="1">
    <source>
        <dbReference type="EMBL" id="SEO49435.1"/>
    </source>
</evidence>
<dbReference type="Gene3D" id="3.40.50.150">
    <property type="entry name" value="Vaccinia Virus protein VP39"/>
    <property type="match status" value="1"/>
</dbReference>
<organism evidence="1 2">
    <name type="scientific">Aquisalimonas asiatica</name>
    <dbReference type="NCBI Taxonomy" id="406100"/>
    <lineage>
        <taxon>Bacteria</taxon>
        <taxon>Pseudomonadati</taxon>
        <taxon>Pseudomonadota</taxon>
        <taxon>Gammaproteobacteria</taxon>
        <taxon>Chromatiales</taxon>
        <taxon>Ectothiorhodospiraceae</taxon>
        <taxon>Aquisalimonas</taxon>
    </lineage>
</organism>
<dbReference type="GO" id="GO:0032259">
    <property type="term" value="P:methylation"/>
    <property type="evidence" value="ECO:0007669"/>
    <property type="project" value="UniProtKB-KW"/>
</dbReference>
<keyword evidence="1" id="KW-0489">Methyltransferase</keyword>
<dbReference type="PANTHER" id="PTHR35276:SF1">
    <property type="entry name" value="TRNA (MNM(5)S(2)U34)-METHYLTRANSFERASE, CHLOROPLASTIC"/>
    <property type="match status" value="1"/>
</dbReference>
<reference evidence="1 2" key="1">
    <citation type="submission" date="2016-10" db="EMBL/GenBank/DDBJ databases">
        <authorList>
            <person name="de Groot N.N."/>
        </authorList>
    </citation>
    <scope>NUCLEOTIDE SEQUENCE [LARGE SCALE GENOMIC DNA]</scope>
    <source>
        <strain evidence="1 2">CGMCC 1.6291</strain>
    </source>
</reference>
<dbReference type="OrthoDB" id="9792989at2"/>
<dbReference type="InterPro" id="IPR010719">
    <property type="entry name" value="MnmM_MeTrfase"/>
</dbReference>
<proteinExistence type="predicted"/>
<keyword evidence="2" id="KW-1185">Reference proteome</keyword>
<sequence length="189" mass="20096">MKRRPLTALVHELLEPLLHEGAVAVDATAGNGHDTVFLAGGVGDRGQVYALDIQDDALANTRRRLEQGGLVARVRLIRGDHASLLDCVGHENQGRVAAITFNLGYLPGGDRSRVTSAATTIPALRQATTLLAPGGRMTILAYVGHAGGRLEASAVEEWANALGAPFTFREVRPPGTPEQAPRLLLIDRD</sequence>
<accession>A0A1H8Q5B9</accession>
<gene>
    <name evidence="1" type="ORF">SAMN04488052_101364</name>
</gene>
<dbReference type="AlphaFoldDB" id="A0A1H8Q5B9"/>
<dbReference type="Proteomes" id="UP000199657">
    <property type="component" value="Unassembled WGS sequence"/>
</dbReference>
<dbReference type="GO" id="GO:0008168">
    <property type="term" value="F:methyltransferase activity"/>
    <property type="evidence" value="ECO:0007669"/>
    <property type="project" value="UniProtKB-KW"/>
</dbReference>
<dbReference type="PANTHER" id="PTHR35276">
    <property type="entry name" value="S-ADENOSYL-L-METHIONINE-DEPENDENT METHYLTRANSFERASES SUPERFAMILY PROTEIN"/>
    <property type="match status" value="1"/>
</dbReference>
<dbReference type="CDD" id="cd02440">
    <property type="entry name" value="AdoMet_MTases"/>
    <property type="match status" value="1"/>
</dbReference>
<dbReference type="RefSeq" id="WP_091639421.1">
    <property type="nucleotide sequence ID" value="NZ_FOEG01000001.1"/>
</dbReference>
<dbReference type="STRING" id="406100.SAMN04488052_101364"/>
<name>A0A1H8Q5B9_9GAMM</name>
<dbReference type="EMBL" id="FOEG01000001">
    <property type="protein sequence ID" value="SEO49435.1"/>
    <property type="molecule type" value="Genomic_DNA"/>
</dbReference>
<dbReference type="InterPro" id="IPR029063">
    <property type="entry name" value="SAM-dependent_MTases_sf"/>
</dbReference>